<comment type="caution">
    <text evidence="1">The sequence shown here is derived from an EMBL/GenBank/DDBJ whole genome shotgun (WGS) entry which is preliminary data.</text>
</comment>
<sequence>MIISQENKLRTQTMVFMSVKKSAAPKMFVTAGNLVSIANSGYTVSSAHYSCGRRITTAGAQTMVIMGRSQHNSATMVMSRVVKS</sequence>
<gene>
    <name evidence="1" type="ORF">DPMN_176692</name>
</gene>
<evidence type="ECO:0000313" key="1">
    <source>
        <dbReference type="EMBL" id="KAH3775291.1"/>
    </source>
</evidence>
<reference evidence="1" key="2">
    <citation type="submission" date="2020-11" db="EMBL/GenBank/DDBJ databases">
        <authorList>
            <person name="McCartney M.A."/>
            <person name="Auch B."/>
            <person name="Kono T."/>
            <person name="Mallez S."/>
            <person name="Becker A."/>
            <person name="Gohl D.M."/>
            <person name="Silverstein K.A.T."/>
            <person name="Koren S."/>
            <person name="Bechman K.B."/>
            <person name="Herman A."/>
            <person name="Abrahante J.E."/>
            <person name="Garbe J."/>
        </authorList>
    </citation>
    <scope>NUCLEOTIDE SEQUENCE</scope>
    <source>
        <strain evidence="1">Duluth1</strain>
        <tissue evidence="1">Whole animal</tissue>
    </source>
</reference>
<dbReference type="AlphaFoldDB" id="A0A9D4E8S3"/>
<protein>
    <submittedName>
        <fullName evidence="1">Uncharacterized protein</fullName>
    </submittedName>
</protein>
<evidence type="ECO:0000313" key="2">
    <source>
        <dbReference type="Proteomes" id="UP000828390"/>
    </source>
</evidence>
<organism evidence="1 2">
    <name type="scientific">Dreissena polymorpha</name>
    <name type="common">Zebra mussel</name>
    <name type="synonym">Mytilus polymorpha</name>
    <dbReference type="NCBI Taxonomy" id="45954"/>
    <lineage>
        <taxon>Eukaryota</taxon>
        <taxon>Metazoa</taxon>
        <taxon>Spiralia</taxon>
        <taxon>Lophotrochozoa</taxon>
        <taxon>Mollusca</taxon>
        <taxon>Bivalvia</taxon>
        <taxon>Autobranchia</taxon>
        <taxon>Heteroconchia</taxon>
        <taxon>Euheterodonta</taxon>
        <taxon>Imparidentia</taxon>
        <taxon>Neoheterodontei</taxon>
        <taxon>Myida</taxon>
        <taxon>Dreissenoidea</taxon>
        <taxon>Dreissenidae</taxon>
        <taxon>Dreissena</taxon>
    </lineage>
</organism>
<accession>A0A9D4E8S3</accession>
<reference evidence="1" key="1">
    <citation type="journal article" date="2019" name="bioRxiv">
        <title>The Genome of the Zebra Mussel, Dreissena polymorpha: A Resource for Invasive Species Research.</title>
        <authorList>
            <person name="McCartney M.A."/>
            <person name="Auch B."/>
            <person name="Kono T."/>
            <person name="Mallez S."/>
            <person name="Zhang Y."/>
            <person name="Obille A."/>
            <person name="Becker A."/>
            <person name="Abrahante J.E."/>
            <person name="Garbe J."/>
            <person name="Badalamenti J.P."/>
            <person name="Herman A."/>
            <person name="Mangelson H."/>
            <person name="Liachko I."/>
            <person name="Sullivan S."/>
            <person name="Sone E.D."/>
            <person name="Koren S."/>
            <person name="Silverstein K.A.T."/>
            <person name="Beckman K.B."/>
            <person name="Gohl D.M."/>
        </authorList>
    </citation>
    <scope>NUCLEOTIDE SEQUENCE</scope>
    <source>
        <strain evidence="1">Duluth1</strain>
        <tissue evidence="1">Whole animal</tissue>
    </source>
</reference>
<name>A0A9D4E8S3_DREPO</name>
<dbReference type="Proteomes" id="UP000828390">
    <property type="component" value="Unassembled WGS sequence"/>
</dbReference>
<keyword evidence="2" id="KW-1185">Reference proteome</keyword>
<dbReference type="EMBL" id="JAIWYP010000009">
    <property type="protein sequence ID" value="KAH3775291.1"/>
    <property type="molecule type" value="Genomic_DNA"/>
</dbReference>
<proteinExistence type="predicted"/>